<organism evidence="1 2">
    <name type="scientific">Roseibacillus ishigakijimensis</name>
    <dbReference type="NCBI Taxonomy" id="454146"/>
    <lineage>
        <taxon>Bacteria</taxon>
        <taxon>Pseudomonadati</taxon>
        <taxon>Verrucomicrobiota</taxon>
        <taxon>Verrucomicrobiia</taxon>
        <taxon>Verrucomicrobiales</taxon>
        <taxon>Verrucomicrobiaceae</taxon>
        <taxon>Roseibacillus</taxon>
    </lineage>
</organism>
<dbReference type="Proteomes" id="UP000604083">
    <property type="component" value="Unassembled WGS sequence"/>
</dbReference>
<dbReference type="AlphaFoldDB" id="A0A934RT04"/>
<name>A0A934RT04_9BACT</name>
<accession>A0A934RT04</accession>
<gene>
    <name evidence="1" type="ORF">JIN78_15010</name>
</gene>
<evidence type="ECO:0000313" key="2">
    <source>
        <dbReference type="Proteomes" id="UP000604083"/>
    </source>
</evidence>
<keyword evidence="2" id="KW-1185">Reference proteome</keyword>
<evidence type="ECO:0000313" key="1">
    <source>
        <dbReference type="EMBL" id="MBK1835377.1"/>
    </source>
</evidence>
<sequence>MSDEKPNLDFGGASLEEVKARMADRLAYIEEQRKKKESFKEKIVVEKVAAKYLGDGFARLYGDYVKLDSPQELPTDHFWVPAWKDHTGSWKMPNALIGDYEVPTKGGVTSDGKKYLTVQAERYDQFSKQRQYFQKDNNGKEVIRWQGLQDYVPAEIKSRFRDGTYGGKWTTVAEEAAFTCLHLDKIFSKDFPPEVWTALEHAYHAGRHSKLVDLHDTLSQDLTNHEMTRRQREGKARKKASKLPKWKQTILLYRKEHPEITPPQIREELLKGGILTETANGRFKWKGDSKTASKQAVHTRIRRFLNSYKSEE</sequence>
<protein>
    <submittedName>
        <fullName evidence="1">Uncharacterized protein</fullName>
    </submittedName>
</protein>
<dbReference type="RefSeq" id="WP_200392811.1">
    <property type="nucleotide sequence ID" value="NZ_JAENIO010000050.1"/>
</dbReference>
<comment type="caution">
    <text evidence="1">The sequence shown here is derived from an EMBL/GenBank/DDBJ whole genome shotgun (WGS) entry which is preliminary data.</text>
</comment>
<dbReference type="EMBL" id="JAENIO010000050">
    <property type="protein sequence ID" value="MBK1835377.1"/>
    <property type="molecule type" value="Genomic_DNA"/>
</dbReference>
<proteinExistence type="predicted"/>
<reference evidence="1" key="1">
    <citation type="submission" date="2021-01" db="EMBL/GenBank/DDBJ databases">
        <title>Modified the classification status of verrucomicrobia.</title>
        <authorList>
            <person name="Feng X."/>
        </authorList>
    </citation>
    <scope>NUCLEOTIDE SEQUENCE</scope>
    <source>
        <strain evidence="1">KCTC 12986</strain>
    </source>
</reference>